<dbReference type="InterPro" id="IPR010920">
    <property type="entry name" value="LSM_dom_sf"/>
</dbReference>
<feature type="transmembrane region" description="Helical" evidence="7">
    <location>
        <begin position="20"/>
        <end position="42"/>
    </location>
</feature>
<dbReference type="Gene3D" id="1.10.287.1260">
    <property type="match status" value="1"/>
</dbReference>
<sequence>MDVFYSIQRDYVNTATFMTIGMGILKIIIILVLASIITRLASKGIRNFFKMKARVPGKVNEGREQTLIKLCENIVYYVIYFIAIVTILGLFGIELGPILASAGVLGLAIGFGAQGLVKDIVTGFFILFENQYGVGDKVRINGIEGAVEELGLRTTKIKGDNGEYFYLSNSSITQVANLTYATEQEEAAE</sequence>
<evidence type="ECO:0000259" key="9">
    <source>
        <dbReference type="Pfam" id="PF21088"/>
    </source>
</evidence>
<organism evidence="10 11">
    <name type="scientific">Priestia taiwanensis</name>
    <dbReference type="NCBI Taxonomy" id="1347902"/>
    <lineage>
        <taxon>Bacteria</taxon>
        <taxon>Bacillati</taxon>
        <taxon>Bacillota</taxon>
        <taxon>Bacilli</taxon>
        <taxon>Bacillales</taxon>
        <taxon>Bacillaceae</taxon>
        <taxon>Priestia</taxon>
    </lineage>
</organism>
<evidence type="ECO:0000256" key="4">
    <source>
        <dbReference type="ARBA" id="ARBA00022692"/>
    </source>
</evidence>
<dbReference type="RefSeq" id="WP_188389157.1">
    <property type="nucleotide sequence ID" value="NZ_BMFK01000002.1"/>
</dbReference>
<gene>
    <name evidence="10" type="ORF">GCM10007140_28680</name>
</gene>
<dbReference type="InterPro" id="IPR045276">
    <property type="entry name" value="YbiO_bact"/>
</dbReference>
<evidence type="ECO:0000313" key="11">
    <source>
        <dbReference type="Proteomes" id="UP000605259"/>
    </source>
</evidence>
<dbReference type="SUPFAM" id="SSF82861">
    <property type="entry name" value="Mechanosensitive channel protein MscS (YggB), transmembrane region"/>
    <property type="match status" value="1"/>
</dbReference>
<dbReference type="InterPro" id="IPR011014">
    <property type="entry name" value="MscS_channel_TM-2"/>
</dbReference>
<evidence type="ECO:0000256" key="2">
    <source>
        <dbReference type="ARBA" id="ARBA00008017"/>
    </source>
</evidence>
<feature type="domain" description="Mechanosensitive ion channel MscS" evidence="8">
    <location>
        <begin position="116"/>
        <end position="179"/>
    </location>
</feature>
<comment type="subcellular location">
    <subcellularLocation>
        <location evidence="1">Cell membrane</location>
        <topology evidence="1">Multi-pass membrane protein</topology>
    </subcellularLocation>
</comment>
<evidence type="ECO:0000256" key="1">
    <source>
        <dbReference type="ARBA" id="ARBA00004651"/>
    </source>
</evidence>
<comment type="caution">
    <text evidence="10">The sequence shown here is derived from an EMBL/GenBank/DDBJ whole genome shotgun (WGS) entry which is preliminary data.</text>
</comment>
<reference evidence="10" key="1">
    <citation type="journal article" date="2014" name="Int. J. Syst. Evol. Microbiol.">
        <title>Complete genome sequence of Corynebacterium casei LMG S-19264T (=DSM 44701T), isolated from a smear-ripened cheese.</title>
        <authorList>
            <consortium name="US DOE Joint Genome Institute (JGI-PGF)"/>
            <person name="Walter F."/>
            <person name="Albersmeier A."/>
            <person name="Kalinowski J."/>
            <person name="Ruckert C."/>
        </authorList>
    </citation>
    <scope>NUCLEOTIDE SEQUENCE</scope>
    <source>
        <strain evidence="10">CGMCC 1.12698</strain>
    </source>
</reference>
<keyword evidence="5 7" id="KW-1133">Transmembrane helix</keyword>
<proteinExistence type="inferred from homology"/>
<dbReference type="GO" id="GO:0005886">
    <property type="term" value="C:plasma membrane"/>
    <property type="evidence" value="ECO:0007669"/>
    <property type="project" value="UniProtKB-SubCell"/>
</dbReference>
<evidence type="ECO:0008006" key="12">
    <source>
        <dbReference type="Google" id="ProtNLM"/>
    </source>
</evidence>
<dbReference type="EMBL" id="BMFK01000002">
    <property type="protein sequence ID" value="GGE77303.1"/>
    <property type="molecule type" value="Genomic_DNA"/>
</dbReference>
<dbReference type="Pfam" id="PF00924">
    <property type="entry name" value="MS_channel_2nd"/>
    <property type="match status" value="1"/>
</dbReference>
<keyword evidence="11" id="KW-1185">Reference proteome</keyword>
<feature type="domain" description="Mechanosensitive ion channel transmembrane helices 2/3" evidence="9">
    <location>
        <begin position="73"/>
        <end position="114"/>
    </location>
</feature>
<protein>
    <recommendedName>
        <fullName evidence="12">MscS family protein YkuT</fullName>
    </recommendedName>
</protein>
<evidence type="ECO:0000313" key="10">
    <source>
        <dbReference type="EMBL" id="GGE77303.1"/>
    </source>
</evidence>
<keyword evidence="6 7" id="KW-0472">Membrane</keyword>
<dbReference type="FunFam" id="1.10.287.1260:FF:000005">
    <property type="entry name" value="Mechanosensitive ion channel family protein"/>
    <property type="match status" value="1"/>
</dbReference>
<dbReference type="InterPro" id="IPR049142">
    <property type="entry name" value="MS_channel_1st"/>
</dbReference>
<dbReference type="GO" id="GO:0008381">
    <property type="term" value="F:mechanosensitive monoatomic ion channel activity"/>
    <property type="evidence" value="ECO:0007669"/>
    <property type="project" value="InterPro"/>
</dbReference>
<dbReference type="AlphaFoldDB" id="A0A917AVV1"/>
<evidence type="ECO:0000256" key="7">
    <source>
        <dbReference type="SAM" id="Phobius"/>
    </source>
</evidence>
<name>A0A917AVV1_9BACI</name>
<dbReference type="Pfam" id="PF21088">
    <property type="entry name" value="MS_channel_1st"/>
    <property type="match status" value="1"/>
</dbReference>
<evidence type="ECO:0000256" key="5">
    <source>
        <dbReference type="ARBA" id="ARBA00022989"/>
    </source>
</evidence>
<dbReference type="InterPro" id="IPR023408">
    <property type="entry name" value="MscS_beta-dom_sf"/>
</dbReference>
<feature type="transmembrane region" description="Helical" evidence="7">
    <location>
        <begin position="74"/>
        <end position="92"/>
    </location>
</feature>
<dbReference type="PANTHER" id="PTHR30460">
    <property type="entry name" value="MODERATE CONDUCTANCE MECHANOSENSITIVE CHANNEL YBIO"/>
    <property type="match status" value="1"/>
</dbReference>
<dbReference type="PANTHER" id="PTHR30460:SF0">
    <property type="entry name" value="MODERATE CONDUCTANCE MECHANOSENSITIVE CHANNEL YBIO"/>
    <property type="match status" value="1"/>
</dbReference>
<evidence type="ECO:0000256" key="6">
    <source>
        <dbReference type="ARBA" id="ARBA00023136"/>
    </source>
</evidence>
<dbReference type="Gene3D" id="2.30.30.60">
    <property type="match status" value="1"/>
</dbReference>
<evidence type="ECO:0000259" key="8">
    <source>
        <dbReference type="Pfam" id="PF00924"/>
    </source>
</evidence>
<dbReference type="SUPFAM" id="SSF50182">
    <property type="entry name" value="Sm-like ribonucleoproteins"/>
    <property type="match status" value="1"/>
</dbReference>
<dbReference type="InterPro" id="IPR006685">
    <property type="entry name" value="MscS_channel_2nd"/>
</dbReference>
<accession>A0A917AVV1</accession>
<comment type="similarity">
    <text evidence="2">Belongs to the MscS (TC 1.A.23) family.</text>
</comment>
<reference evidence="10" key="2">
    <citation type="submission" date="2020-09" db="EMBL/GenBank/DDBJ databases">
        <authorList>
            <person name="Sun Q."/>
            <person name="Zhou Y."/>
        </authorList>
    </citation>
    <scope>NUCLEOTIDE SEQUENCE</scope>
    <source>
        <strain evidence="10">CGMCC 1.12698</strain>
    </source>
</reference>
<keyword evidence="4 7" id="KW-0812">Transmembrane</keyword>
<evidence type="ECO:0000256" key="3">
    <source>
        <dbReference type="ARBA" id="ARBA00022475"/>
    </source>
</evidence>
<keyword evidence="3" id="KW-1003">Cell membrane</keyword>
<dbReference type="Proteomes" id="UP000605259">
    <property type="component" value="Unassembled WGS sequence"/>
</dbReference>
<feature type="transmembrane region" description="Helical" evidence="7">
    <location>
        <begin position="98"/>
        <end position="117"/>
    </location>
</feature>